<reference evidence="1 2" key="1">
    <citation type="submission" date="2023-03" db="EMBL/GenBank/DDBJ databases">
        <title>Complete genome sequence of Tepidibacter sp. SWIR-1, isolated from a deep-sea hydrothermal vent.</title>
        <authorList>
            <person name="Li X."/>
        </authorList>
    </citation>
    <scope>NUCLEOTIDE SEQUENCE [LARGE SCALE GENOMIC DNA]</scope>
    <source>
        <strain evidence="1 2">SWIR-1</strain>
    </source>
</reference>
<accession>A0ABY8EHU9</accession>
<dbReference type="EMBL" id="CP120733">
    <property type="protein sequence ID" value="WFD10348.1"/>
    <property type="molecule type" value="Genomic_DNA"/>
</dbReference>
<dbReference type="RefSeq" id="WP_277732323.1">
    <property type="nucleotide sequence ID" value="NZ_CP120733.1"/>
</dbReference>
<evidence type="ECO:0000313" key="1">
    <source>
        <dbReference type="EMBL" id="WFD10348.1"/>
    </source>
</evidence>
<keyword evidence="2" id="KW-1185">Reference proteome</keyword>
<protein>
    <submittedName>
        <fullName evidence="1">Thioredoxin family protein</fullName>
    </submittedName>
</protein>
<dbReference type="SUPFAM" id="SSF52833">
    <property type="entry name" value="Thioredoxin-like"/>
    <property type="match status" value="1"/>
</dbReference>
<dbReference type="Gene3D" id="3.40.30.10">
    <property type="entry name" value="Glutaredoxin"/>
    <property type="match status" value="1"/>
</dbReference>
<name>A0ABY8EHU9_9FIRM</name>
<evidence type="ECO:0000313" key="2">
    <source>
        <dbReference type="Proteomes" id="UP001222800"/>
    </source>
</evidence>
<dbReference type="InterPro" id="IPR036249">
    <property type="entry name" value="Thioredoxin-like_sf"/>
</dbReference>
<dbReference type="Pfam" id="PF14595">
    <property type="entry name" value="Thioredoxin_9"/>
    <property type="match status" value="1"/>
</dbReference>
<sequence>MILKDLFFKGMSFQEFLESAEDVYKEKIEKIKDSINMDKKLVNKIKIIQKKIYILAFAEDWCPDCQINLPGVSFICDLNSNINLRIVSREGNEEALNKYKLHGKPKIPTFIIMDEDFEELGVFIELPTILREIINRGNEAEILVSKRKYKKGEYSKNTIDDVLKIIGF</sequence>
<dbReference type="Proteomes" id="UP001222800">
    <property type="component" value="Chromosome"/>
</dbReference>
<gene>
    <name evidence="1" type="ORF">P4S50_18955</name>
</gene>
<organism evidence="1 2">
    <name type="scientific">Tepidibacter hydrothermalis</name>
    <dbReference type="NCBI Taxonomy" id="3036126"/>
    <lineage>
        <taxon>Bacteria</taxon>
        <taxon>Bacillati</taxon>
        <taxon>Bacillota</taxon>
        <taxon>Clostridia</taxon>
        <taxon>Peptostreptococcales</taxon>
        <taxon>Peptostreptococcaceae</taxon>
        <taxon>Tepidibacter</taxon>
    </lineage>
</organism>
<proteinExistence type="predicted"/>